<dbReference type="InterPro" id="IPR031692">
    <property type="entry name" value="EHD_N"/>
</dbReference>
<organism evidence="4 5">
    <name type="scientific">Scyliorhinus torazame</name>
    <name type="common">Cloudy catshark</name>
    <name type="synonym">Catulus torazame</name>
    <dbReference type="NCBI Taxonomy" id="75743"/>
    <lineage>
        <taxon>Eukaryota</taxon>
        <taxon>Metazoa</taxon>
        <taxon>Chordata</taxon>
        <taxon>Craniata</taxon>
        <taxon>Vertebrata</taxon>
        <taxon>Chondrichthyes</taxon>
        <taxon>Elasmobranchii</taxon>
        <taxon>Galeomorphii</taxon>
        <taxon>Galeoidea</taxon>
        <taxon>Carcharhiniformes</taxon>
        <taxon>Scyliorhinidae</taxon>
        <taxon>Scyliorhinus</taxon>
    </lineage>
</organism>
<name>A0A401PQL2_SCYTO</name>
<proteinExistence type="predicted"/>
<keyword evidence="2" id="KW-0812">Transmembrane</keyword>
<sequence>MFSWLSGPEARGKDGVVFNTVSEGLRHLYNKRLQPLEEYYQFHHFHSPALEQADFENKPMVLLIGQYSTGKTTFISLQCGSEGVLHSRLETRGYNPFRDDLIPVVASIILAVLIILVSIALAYQIYKRDEPMSGGKGTRNLAPGEYGIYEDIDYGRVKRLSKISHVSGDLLEMKEYYDDVEGEMAGDIELKVMGGGAGEYYDDVDESEDLNKMAGVYDDVETESGAKQGSYENVPSHCAGPAPEMREPAAGKLLESLQH</sequence>
<evidence type="ECO:0000256" key="1">
    <source>
        <dbReference type="SAM" id="MobiDB-lite"/>
    </source>
</evidence>
<gene>
    <name evidence="4" type="ORF">scyTo_0015320</name>
</gene>
<dbReference type="Gene3D" id="1.10.268.20">
    <property type="match status" value="1"/>
</dbReference>
<dbReference type="Pfam" id="PF16880">
    <property type="entry name" value="EHD_N"/>
    <property type="match status" value="1"/>
</dbReference>
<dbReference type="EMBL" id="BFAA01008638">
    <property type="protein sequence ID" value="GCB75414.1"/>
    <property type="molecule type" value="Genomic_DNA"/>
</dbReference>
<evidence type="ECO:0000313" key="5">
    <source>
        <dbReference type="Proteomes" id="UP000288216"/>
    </source>
</evidence>
<dbReference type="Proteomes" id="UP000288216">
    <property type="component" value="Unassembled WGS sequence"/>
</dbReference>
<dbReference type="AlphaFoldDB" id="A0A401PQL2"/>
<evidence type="ECO:0000256" key="2">
    <source>
        <dbReference type="SAM" id="Phobius"/>
    </source>
</evidence>
<feature type="transmembrane region" description="Helical" evidence="2">
    <location>
        <begin position="101"/>
        <end position="123"/>
    </location>
</feature>
<reference evidence="4 5" key="1">
    <citation type="journal article" date="2018" name="Nat. Ecol. Evol.">
        <title>Shark genomes provide insights into elasmobranch evolution and the origin of vertebrates.</title>
        <authorList>
            <person name="Hara Y"/>
            <person name="Yamaguchi K"/>
            <person name="Onimaru K"/>
            <person name="Kadota M"/>
            <person name="Koyanagi M"/>
            <person name="Keeley SD"/>
            <person name="Tatsumi K"/>
            <person name="Tanaka K"/>
            <person name="Motone F"/>
            <person name="Kageyama Y"/>
            <person name="Nozu R"/>
            <person name="Adachi N"/>
            <person name="Nishimura O"/>
            <person name="Nakagawa R"/>
            <person name="Tanegashima C"/>
            <person name="Kiyatake I"/>
            <person name="Matsumoto R"/>
            <person name="Murakumo K"/>
            <person name="Nishida K"/>
            <person name="Terakita A"/>
            <person name="Kuratani S"/>
            <person name="Sato K"/>
            <person name="Hyodo S Kuraku.S."/>
        </authorList>
    </citation>
    <scope>NUCLEOTIDE SEQUENCE [LARGE SCALE GENOMIC DNA]</scope>
</reference>
<keyword evidence="2" id="KW-0472">Membrane</keyword>
<dbReference type="STRING" id="75743.A0A401PQL2"/>
<keyword evidence="2" id="KW-1133">Transmembrane helix</keyword>
<feature type="domain" description="EH" evidence="3">
    <location>
        <begin position="24"/>
        <end position="56"/>
    </location>
</feature>
<feature type="region of interest" description="Disordered" evidence="1">
    <location>
        <begin position="223"/>
        <end position="259"/>
    </location>
</feature>
<comment type="caution">
    <text evidence="4">The sequence shown here is derived from an EMBL/GenBank/DDBJ whole genome shotgun (WGS) entry which is preliminary data.</text>
</comment>
<accession>A0A401PQL2</accession>
<evidence type="ECO:0000313" key="4">
    <source>
        <dbReference type="EMBL" id="GCB75414.1"/>
    </source>
</evidence>
<dbReference type="OrthoDB" id="1716625at2759"/>
<keyword evidence="5" id="KW-1185">Reference proteome</keyword>
<evidence type="ECO:0000259" key="3">
    <source>
        <dbReference type="Pfam" id="PF16880"/>
    </source>
</evidence>
<protein>
    <recommendedName>
        <fullName evidence="3">EH domain-containing protein</fullName>
    </recommendedName>
</protein>